<evidence type="ECO:0000313" key="3">
    <source>
        <dbReference type="Proteomes" id="UP000681720"/>
    </source>
</evidence>
<accession>A0A8S3IXW4</accession>
<protein>
    <submittedName>
        <fullName evidence="2">Uncharacterized protein</fullName>
    </submittedName>
</protein>
<proteinExistence type="predicted"/>
<organism evidence="2 3">
    <name type="scientific">Rotaria magnacalcarata</name>
    <dbReference type="NCBI Taxonomy" id="392030"/>
    <lineage>
        <taxon>Eukaryota</taxon>
        <taxon>Metazoa</taxon>
        <taxon>Spiralia</taxon>
        <taxon>Gnathifera</taxon>
        <taxon>Rotifera</taxon>
        <taxon>Eurotatoria</taxon>
        <taxon>Bdelloidea</taxon>
        <taxon>Philodinida</taxon>
        <taxon>Philodinidae</taxon>
        <taxon>Rotaria</taxon>
    </lineage>
</organism>
<dbReference type="Proteomes" id="UP000681720">
    <property type="component" value="Unassembled WGS sequence"/>
</dbReference>
<feature type="compositionally biased region" description="Polar residues" evidence="1">
    <location>
        <begin position="8"/>
        <end position="17"/>
    </location>
</feature>
<gene>
    <name evidence="2" type="ORF">GIL414_LOCUS79041</name>
</gene>
<evidence type="ECO:0000256" key="1">
    <source>
        <dbReference type="SAM" id="MobiDB-lite"/>
    </source>
</evidence>
<sequence>HNHGGHTQAATSMSTSGGHRDSVLQLKHHNDYTVRVDSPHAHAIPIGHTGISVDRAENHAHSISGQTTSVGTGDPISNMPPFQTVHYIIFAGEL</sequence>
<feature type="non-terminal residue" evidence="2">
    <location>
        <position position="1"/>
    </location>
</feature>
<dbReference type="EMBL" id="CAJOBJ010351387">
    <property type="protein sequence ID" value="CAF5208689.1"/>
    <property type="molecule type" value="Genomic_DNA"/>
</dbReference>
<evidence type="ECO:0000313" key="2">
    <source>
        <dbReference type="EMBL" id="CAF5208689.1"/>
    </source>
</evidence>
<name>A0A8S3IXW4_9BILA</name>
<feature type="compositionally biased region" description="Basic and acidic residues" evidence="1">
    <location>
        <begin position="18"/>
        <end position="29"/>
    </location>
</feature>
<comment type="caution">
    <text evidence="2">The sequence shown here is derived from an EMBL/GenBank/DDBJ whole genome shotgun (WGS) entry which is preliminary data.</text>
</comment>
<dbReference type="AlphaFoldDB" id="A0A8S3IXW4"/>
<feature type="region of interest" description="Disordered" evidence="1">
    <location>
        <begin position="1"/>
        <end position="29"/>
    </location>
</feature>
<reference evidence="2" key="1">
    <citation type="submission" date="2021-02" db="EMBL/GenBank/DDBJ databases">
        <authorList>
            <person name="Nowell W R."/>
        </authorList>
    </citation>
    <scope>NUCLEOTIDE SEQUENCE</scope>
</reference>